<dbReference type="AlphaFoldDB" id="A0AAV1Z2Q1"/>
<evidence type="ECO:0000256" key="3">
    <source>
        <dbReference type="ARBA" id="ARBA00014588"/>
    </source>
</evidence>
<evidence type="ECO:0000256" key="1">
    <source>
        <dbReference type="ARBA" id="ARBA00003181"/>
    </source>
</evidence>
<gene>
    <name evidence="9" type="ORF">LARSCL_LOCUS2759</name>
</gene>
<dbReference type="InterPro" id="IPR030231">
    <property type="entry name" value="Gpn2"/>
</dbReference>
<comment type="similarity">
    <text evidence="2 8">Belongs to the GPN-loop GTPase family.</text>
</comment>
<dbReference type="CDD" id="cd17871">
    <property type="entry name" value="GPN2"/>
    <property type="match status" value="1"/>
</dbReference>
<organism evidence="9 10">
    <name type="scientific">Larinioides sclopetarius</name>
    <dbReference type="NCBI Taxonomy" id="280406"/>
    <lineage>
        <taxon>Eukaryota</taxon>
        <taxon>Metazoa</taxon>
        <taxon>Ecdysozoa</taxon>
        <taxon>Arthropoda</taxon>
        <taxon>Chelicerata</taxon>
        <taxon>Arachnida</taxon>
        <taxon>Araneae</taxon>
        <taxon>Araneomorphae</taxon>
        <taxon>Entelegynae</taxon>
        <taxon>Araneoidea</taxon>
        <taxon>Araneidae</taxon>
        <taxon>Larinioides</taxon>
    </lineage>
</organism>
<dbReference type="PANTHER" id="PTHR21231:SF3">
    <property type="entry name" value="GPN-LOOP GTPASE 2"/>
    <property type="match status" value="1"/>
</dbReference>
<reference evidence="9 10" key="1">
    <citation type="submission" date="2024-04" db="EMBL/GenBank/DDBJ databases">
        <authorList>
            <person name="Rising A."/>
            <person name="Reimegard J."/>
            <person name="Sonavane S."/>
            <person name="Akerstrom W."/>
            <person name="Nylinder S."/>
            <person name="Hedman E."/>
            <person name="Kallberg Y."/>
        </authorList>
    </citation>
    <scope>NUCLEOTIDE SEQUENCE [LARGE SCALE GENOMIC DNA]</scope>
</reference>
<evidence type="ECO:0000256" key="6">
    <source>
        <dbReference type="ARBA" id="ARBA00023134"/>
    </source>
</evidence>
<dbReference type="Proteomes" id="UP001497382">
    <property type="component" value="Unassembled WGS sequence"/>
</dbReference>
<keyword evidence="6 8" id="KW-0342">GTP-binding</keyword>
<evidence type="ECO:0000313" key="9">
    <source>
        <dbReference type="EMBL" id="CAL1265818.1"/>
    </source>
</evidence>
<dbReference type="EMBL" id="CAXIEN010000019">
    <property type="protein sequence ID" value="CAL1265818.1"/>
    <property type="molecule type" value="Genomic_DNA"/>
</dbReference>
<dbReference type="InterPro" id="IPR027417">
    <property type="entry name" value="P-loop_NTPase"/>
</dbReference>
<proteinExistence type="inferred from homology"/>
<evidence type="ECO:0000313" key="10">
    <source>
        <dbReference type="Proteomes" id="UP001497382"/>
    </source>
</evidence>
<comment type="subunit">
    <text evidence="7">Heterodimers with GPN1 or GPN3. Binds to RNA polymerase II (RNAPII).</text>
</comment>
<evidence type="ECO:0000256" key="2">
    <source>
        <dbReference type="ARBA" id="ARBA00005290"/>
    </source>
</evidence>
<keyword evidence="5 8" id="KW-0378">Hydrolase</keyword>
<evidence type="ECO:0000256" key="4">
    <source>
        <dbReference type="ARBA" id="ARBA00022741"/>
    </source>
</evidence>
<keyword evidence="4 8" id="KW-0547">Nucleotide-binding</keyword>
<protein>
    <recommendedName>
        <fullName evidence="3 8">GPN-loop GTPase 2</fullName>
    </recommendedName>
</protein>
<dbReference type="PANTHER" id="PTHR21231">
    <property type="entry name" value="XPA-BINDING PROTEIN 1-RELATED"/>
    <property type="match status" value="1"/>
</dbReference>
<dbReference type="InterPro" id="IPR004130">
    <property type="entry name" value="Gpn"/>
</dbReference>
<dbReference type="FunFam" id="3.40.50.300:FF:000338">
    <property type="entry name" value="GPN-loop GTPase 2"/>
    <property type="match status" value="1"/>
</dbReference>
<evidence type="ECO:0000256" key="7">
    <source>
        <dbReference type="ARBA" id="ARBA00046611"/>
    </source>
</evidence>
<name>A0AAV1Z2Q1_9ARAC</name>
<accession>A0AAV1Z2Q1</accession>
<dbReference type="Pfam" id="PF03029">
    <property type="entry name" value="ATP_bind_1"/>
    <property type="match status" value="1"/>
</dbReference>
<evidence type="ECO:0000256" key="5">
    <source>
        <dbReference type="ARBA" id="ARBA00022801"/>
    </source>
</evidence>
<evidence type="ECO:0000256" key="8">
    <source>
        <dbReference type="RuleBase" id="RU365059"/>
    </source>
</evidence>
<dbReference type="Gene3D" id="3.40.50.300">
    <property type="entry name" value="P-loop containing nucleotide triphosphate hydrolases"/>
    <property type="match status" value="1"/>
</dbReference>
<dbReference type="SUPFAM" id="SSF52540">
    <property type="entry name" value="P-loop containing nucleoside triphosphate hydrolases"/>
    <property type="match status" value="1"/>
</dbReference>
<comment type="function">
    <text evidence="1 8">Small GTPase required for proper localization of RNA polymerase II and III (RNAPII and RNAPIII). May act at an RNAP assembly step prior to nuclear import.</text>
</comment>
<comment type="caution">
    <text evidence="9">The sequence shown here is derived from an EMBL/GenBank/DDBJ whole genome shotgun (WGS) entry which is preliminary data.</text>
</comment>
<dbReference type="GO" id="GO:0003924">
    <property type="term" value="F:GTPase activity"/>
    <property type="evidence" value="ECO:0007669"/>
    <property type="project" value="TreeGrafter"/>
</dbReference>
<keyword evidence="10" id="KW-1185">Reference proteome</keyword>
<dbReference type="GO" id="GO:0005737">
    <property type="term" value="C:cytoplasm"/>
    <property type="evidence" value="ECO:0007669"/>
    <property type="project" value="TreeGrafter"/>
</dbReference>
<sequence length="305" mass="34304">MIYGQLVIGPPGSGKTTYCHAMSEYLQGLGRRVAIVNLDPANDVLPYKPSVDVSHLITVENVMDHIKLGPNGGLIYCMEFLEKKVDWLLDELQKVKDCYLLFDCPGQVELYTHHQSVQKIVSTLLKSGFMLSAVHLVDSHYCCDPAKFMAVLLTSLSTMLHLEMPHINVLSKADLIEKHGKLHFNLDFYTDVLDLEELVSLLSDDAFLVKYKKLNLALKELVENYSLVSFHLLSIKSKECMSKVLQAADKANGYVFGVNEENRNIQNMLSCAMSADFEDAKIADIREKYVSMDTENVQGYVSQGR</sequence>
<dbReference type="GO" id="GO:0005525">
    <property type="term" value="F:GTP binding"/>
    <property type="evidence" value="ECO:0007669"/>
    <property type="project" value="UniProtKB-KW"/>
</dbReference>